<dbReference type="GO" id="GO:0006355">
    <property type="term" value="P:regulation of DNA-templated transcription"/>
    <property type="evidence" value="ECO:0007669"/>
    <property type="project" value="InterPro"/>
</dbReference>
<dbReference type="InterPro" id="IPR005158">
    <property type="entry name" value="BTAD"/>
</dbReference>
<organism evidence="3 4">
    <name type="scientific">Saccharopolyspora antimicrobica</name>
    <dbReference type="NCBI Taxonomy" id="455193"/>
    <lineage>
        <taxon>Bacteria</taxon>
        <taxon>Bacillati</taxon>
        <taxon>Actinomycetota</taxon>
        <taxon>Actinomycetes</taxon>
        <taxon>Pseudonocardiales</taxon>
        <taxon>Pseudonocardiaceae</taxon>
        <taxon>Saccharopolyspora</taxon>
    </lineage>
</organism>
<dbReference type="AlphaFoldDB" id="A0A1I5EIB7"/>
<dbReference type="EMBL" id="RBXX01000002">
    <property type="protein sequence ID" value="RKT86831.1"/>
    <property type="molecule type" value="Genomic_DNA"/>
</dbReference>
<dbReference type="Gene3D" id="1.25.40.10">
    <property type="entry name" value="Tetratricopeptide repeat domain"/>
    <property type="match status" value="2"/>
</dbReference>
<reference evidence="2 5" key="2">
    <citation type="submission" date="2018-10" db="EMBL/GenBank/DDBJ databases">
        <title>Sequencing the genomes of 1000 actinobacteria strains.</title>
        <authorList>
            <person name="Klenk H.-P."/>
        </authorList>
    </citation>
    <scope>NUCLEOTIDE SEQUENCE [LARGE SCALE GENOMIC DNA]</scope>
    <source>
        <strain evidence="2 5">DSM 45119</strain>
    </source>
</reference>
<sequence length="1000" mass="107104">MADTPAQLRVGLLGPLEVVSDGVAVRIGGKRLRAVVSRLALDAGRQVPVSALVEALWPEQELDDPQHALHSLMTRLRRALPEKSVLRSADSGYWLDVEPDGVDVLRFERLAAEGRRALGRDEPSVAAELLRDALDLWRGEALTDAGDAPYAVAAAVRLTELRLSAIEDRAAAELQLNRDPAALAAELAELTAQHPLRERASALLVRALHADGRSAAALRHFDSVRRTVIEELGTEPGPELAAAHLTVLRGEPAKRRSSNLRAAVTSFVGRERECAQIRQQLAGARLVTLVGAGGSGKTRLASAVAEEAETDAWLVELAPVTDPAAVPLAIVEALGLRGTRPAMDRLVEGLTTTETLLALDNCEHLVEAVAACAAELLGRCPRLRVLTTSREALGIDGEVLFAVQPLDLPAADAPADVECPSVRLFADRARAARWDFAVTAGNSAAVAEICRRLDGLPLAIELAAARLRTLTVEQLAARLGDRFRLLTGGSRTALPRHRTLRAVVDASWELLTAEEARCAQWLAVFSGGFTLEAAEAVCGVEPLTALVEKSLVQQVGERYRMLETIREYCLERLADSGESPAARTAHARYLCEFAESQEASSRDERQPAWLRRIGAEHTNLLDALRFALDEDRDLAIRLAAQLGPLWTYRGMHAEAAERLRFAVGTASGAVWYLLNAVLSGNTDRARFDPTALQRAPEHPVGALLDAALALATDGAEAAEPLTHQDEWTQAMAHLIRAFHHANNGGLAAMRPALVSAAEAFRRCGELWARSTALSSLGYAELALGDLDRAEAALVESIRLRRELDPAQPAVLEGVWLAQVLHRKGAVAEARARLHELLGSHPTAAVHAQLALGDLARHDGDFAAAADFYRSIGIPKHEPLRAMLDCALGNLSVSTGDLLTARAQLAEAFTTASATLDMPLVATVAVAVARLRHHEGANAAEILGAAEALRGAPDPTDPDTRSLRAALTDESAYARGRALGRAESLTLVEANINCRARFGAS</sequence>
<dbReference type="STRING" id="455193.SAMN05421805_109176"/>
<dbReference type="InterPro" id="IPR016032">
    <property type="entry name" value="Sig_transdc_resp-reg_C-effctor"/>
</dbReference>
<evidence type="ECO:0000313" key="3">
    <source>
        <dbReference type="EMBL" id="SFO11244.1"/>
    </source>
</evidence>
<name>A0A1I5EIB7_9PSEU</name>
<dbReference type="Gene3D" id="1.10.10.10">
    <property type="entry name" value="Winged helix-like DNA-binding domain superfamily/Winged helix DNA-binding domain"/>
    <property type="match status" value="1"/>
</dbReference>
<dbReference type="Pfam" id="PF03704">
    <property type="entry name" value="BTAD"/>
    <property type="match status" value="1"/>
</dbReference>
<reference evidence="3 4" key="1">
    <citation type="submission" date="2016-10" db="EMBL/GenBank/DDBJ databases">
        <authorList>
            <person name="de Groot N.N."/>
        </authorList>
    </citation>
    <scope>NUCLEOTIDE SEQUENCE [LARGE SCALE GENOMIC DNA]</scope>
    <source>
        <strain evidence="3 4">CPCC 201259</strain>
    </source>
</reference>
<dbReference type="GO" id="GO:0003677">
    <property type="term" value="F:DNA binding"/>
    <property type="evidence" value="ECO:0007669"/>
    <property type="project" value="InterPro"/>
</dbReference>
<evidence type="ECO:0000313" key="4">
    <source>
        <dbReference type="Proteomes" id="UP000199398"/>
    </source>
</evidence>
<dbReference type="SUPFAM" id="SSF52540">
    <property type="entry name" value="P-loop containing nucleoside triphosphate hydrolases"/>
    <property type="match status" value="1"/>
</dbReference>
<dbReference type="Proteomes" id="UP000199398">
    <property type="component" value="Unassembled WGS sequence"/>
</dbReference>
<dbReference type="PANTHER" id="PTHR47691:SF3">
    <property type="entry name" value="HTH-TYPE TRANSCRIPTIONAL REGULATOR RV0890C-RELATED"/>
    <property type="match status" value="1"/>
</dbReference>
<evidence type="ECO:0000259" key="1">
    <source>
        <dbReference type="SMART" id="SM01043"/>
    </source>
</evidence>
<dbReference type="InterPro" id="IPR027417">
    <property type="entry name" value="P-loop_NTPase"/>
</dbReference>
<accession>A0A1I5EIB7</accession>
<dbReference type="EMBL" id="FOUP01000009">
    <property type="protein sequence ID" value="SFO11244.1"/>
    <property type="molecule type" value="Genomic_DNA"/>
</dbReference>
<dbReference type="CDD" id="cd15831">
    <property type="entry name" value="BTAD"/>
    <property type="match status" value="1"/>
</dbReference>
<dbReference type="InterPro" id="IPR011990">
    <property type="entry name" value="TPR-like_helical_dom_sf"/>
</dbReference>
<dbReference type="SUPFAM" id="SSF48452">
    <property type="entry name" value="TPR-like"/>
    <property type="match status" value="2"/>
</dbReference>
<dbReference type="RefSeq" id="WP_093155642.1">
    <property type="nucleotide sequence ID" value="NZ_FOUP01000009.1"/>
</dbReference>
<evidence type="ECO:0000313" key="5">
    <source>
        <dbReference type="Proteomes" id="UP000270697"/>
    </source>
</evidence>
<dbReference type="PANTHER" id="PTHR47691">
    <property type="entry name" value="REGULATOR-RELATED"/>
    <property type="match status" value="1"/>
</dbReference>
<keyword evidence="5" id="KW-1185">Reference proteome</keyword>
<evidence type="ECO:0000313" key="2">
    <source>
        <dbReference type="EMBL" id="RKT86831.1"/>
    </source>
</evidence>
<protein>
    <submittedName>
        <fullName evidence="2 3">ATPase</fullName>
    </submittedName>
</protein>
<dbReference type="OrthoDB" id="9812579at2"/>
<gene>
    <name evidence="2" type="ORF">ATL45_5210</name>
    <name evidence="3" type="ORF">SAMN05421805_109176</name>
</gene>
<dbReference type="SMART" id="SM01043">
    <property type="entry name" value="BTAD"/>
    <property type="match status" value="1"/>
</dbReference>
<dbReference type="InterPro" id="IPR036388">
    <property type="entry name" value="WH-like_DNA-bd_sf"/>
</dbReference>
<dbReference type="Proteomes" id="UP000270697">
    <property type="component" value="Unassembled WGS sequence"/>
</dbReference>
<dbReference type="SUPFAM" id="SSF46894">
    <property type="entry name" value="C-terminal effector domain of the bipartite response regulators"/>
    <property type="match status" value="1"/>
</dbReference>
<feature type="domain" description="Bacterial transcriptional activator" evidence="1">
    <location>
        <begin position="102"/>
        <end position="248"/>
    </location>
</feature>
<proteinExistence type="predicted"/>